<dbReference type="PhylomeDB" id="B3SEW7"/>
<dbReference type="GO" id="GO:0016705">
    <property type="term" value="F:oxidoreductase activity, acting on paired donors, with incorporation or reduction of molecular oxygen"/>
    <property type="evidence" value="ECO:0007669"/>
    <property type="project" value="InterPro"/>
</dbReference>
<dbReference type="GO" id="GO:0020037">
    <property type="term" value="F:heme binding"/>
    <property type="evidence" value="ECO:0007669"/>
    <property type="project" value="InterPro"/>
</dbReference>
<dbReference type="HOGENOM" id="CLU_001570_5_7_1"/>
<keyword evidence="6" id="KW-1185">Reference proteome</keyword>
<comment type="cofactor">
    <cofactor evidence="4">
        <name>heme</name>
        <dbReference type="ChEBI" id="CHEBI:30413"/>
    </cofactor>
</comment>
<proteinExistence type="inferred from homology"/>
<name>B3SEW7_TRIAD</name>
<dbReference type="InterPro" id="IPR050196">
    <property type="entry name" value="Cytochrome_P450_Monoox"/>
</dbReference>
<dbReference type="eggNOG" id="KOG0157">
    <property type="taxonomic scope" value="Eukaryota"/>
</dbReference>
<dbReference type="InterPro" id="IPR001128">
    <property type="entry name" value="Cyt_P450"/>
</dbReference>
<dbReference type="InParanoid" id="B3SEW7"/>
<dbReference type="Pfam" id="PF00067">
    <property type="entry name" value="p450"/>
    <property type="match status" value="1"/>
</dbReference>
<dbReference type="SUPFAM" id="SSF48264">
    <property type="entry name" value="Cytochrome P450"/>
    <property type="match status" value="1"/>
</dbReference>
<evidence type="ECO:0000256" key="4">
    <source>
        <dbReference type="PIRSR" id="PIRSR602403-1"/>
    </source>
</evidence>
<dbReference type="CTD" id="6759998"/>
<dbReference type="OrthoDB" id="1470350at2759"/>
<dbReference type="GO" id="GO:0005506">
    <property type="term" value="F:iron ion binding"/>
    <property type="evidence" value="ECO:0007669"/>
    <property type="project" value="InterPro"/>
</dbReference>
<dbReference type="STRING" id="10228.B3SEW7"/>
<feature type="non-terminal residue" evidence="5">
    <location>
        <position position="133"/>
    </location>
</feature>
<dbReference type="PANTHER" id="PTHR24291">
    <property type="entry name" value="CYTOCHROME P450 FAMILY 4"/>
    <property type="match status" value="1"/>
</dbReference>
<keyword evidence="4" id="KW-0349">Heme</keyword>
<protein>
    <recommendedName>
        <fullName evidence="7">Cytochrome P450</fullName>
    </recommendedName>
</protein>
<gene>
    <name evidence="5" type="ORF">TRIADDRAFT_9539</name>
</gene>
<dbReference type="EMBL" id="DS985685">
    <property type="protein sequence ID" value="EDV18729.1"/>
    <property type="molecule type" value="Genomic_DNA"/>
</dbReference>
<evidence type="ECO:0000313" key="6">
    <source>
        <dbReference type="Proteomes" id="UP000009022"/>
    </source>
</evidence>
<dbReference type="GeneID" id="6759998"/>
<dbReference type="InterPro" id="IPR002403">
    <property type="entry name" value="Cyt_P450_E_grp-IV"/>
</dbReference>
<evidence type="ECO:0000256" key="2">
    <source>
        <dbReference type="ARBA" id="ARBA00022723"/>
    </source>
</evidence>
<comment type="similarity">
    <text evidence="1">Belongs to the cytochrome P450 family.</text>
</comment>
<dbReference type="InterPro" id="IPR036396">
    <property type="entry name" value="Cyt_P450_sf"/>
</dbReference>
<reference evidence="5 6" key="1">
    <citation type="journal article" date="2008" name="Nature">
        <title>The Trichoplax genome and the nature of placozoans.</title>
        <authorList>
            <person name="Srivastava M."/>
            <person name="Begovic E."/>
            <person name="Chapman J."/>
            <person name="Putnam N.H."/>
            <person name="Hellsten U."/>
            <person name="Kawashima T."/>
            <person name="Kuo A."/>
            <person name="Mitros T."/>
            <person name="Salamov A."/>
            <person name="Carpenter M.L."/>
            <person name="Signorovitch A.Y."/>
            <person name="Moreno M.A."/>
            <person name="Kamm K."/>
            <person name="Grimwood J."/>
            <person name="Schmutz J."/>
            <person name="Shapiro H."/>
            <person name="Grigoriev I.V."/>
            <person name="Buss L.W."/>
            <person name="Schierwater B."/>
            <person name="Dellaporta S.L."/>
            <person name="Rokhsar D.S."/>
        </authorList>
    </citation>
    <scope>NUCLEOTIDE SEQUENCE [LARGE SCALE GENOMIC DNA]</scope>
    <source>
        <strain evidence="5 6">Grell-BS-1999</strain>
    </source>
</reference>
<dbReference type="AlphaFoldDB" id="B3SEW7"/>
<keyword evidence="3 4" id="KW-0408">Iron</keyword>
<dbReference type="KEGG" id="tad:TRIADDRAFT_9539"/>
<dbReference type="Proteomes" id="UP000009022">
    <property type="component" value="Unassembled WGS sequence"/>
</dbReference>
<dbReference type="OMA" id="QCAIKES"/>
<dbReference type="PRINTS" id="PR00385">
    <property type="entry name" value="P450"/>
</dbReference>
<dbReference type="Gene3D" id="1.10.630.10">
    <property type="entry name" value="Cytochrome P450"/>
    <property type="match status" value="1"/>
</dbReference>
<organism evidence="5 6">
    <name type="scientific">Trichoplax adhaerens</name>
    <name type="common">Trichoplax reptans</name>
    <dbReference type="NCBI Taxonomy" id="10228"/>
    <lineage>
        <taxon>Eukaryota</taxon>
        <taxon>Metazoa</taxon>
        <taxon>Placozoa</taxon>
        <taxon>Uniplacotomia</taxon>
        <taxon>Trichoplacea</taxon>
        <taxon>Trichoplacidae</taxon>
        <taxon>Trichoplax</taxon>
    </lineage>
</organism>
<sequence length="133" mass="15191">TTSGALAWTLYALANNPAVQVKARQEIFKVVQTGDNITWDTFDKLPYLDNVIKESLRLYPPVPLIFRQAIADDKIGEYFIPKGSIITIIPPYRFPSYFQEPLKFDPDRWDNSAKNTSSYAYLPFLRGPRTCIG</sequence>
<evidence type="ECO:0000256" key="3">
    <source>
        <dbReference type="ARBA" id="ARBA00023004"/>
    </source>
</evidence>
<accession>B3SEW7</accession>
<dbReference type="PRINTS" id="PR00465">
    <property type="entry name" value="EP450IV"/>
</dbReference>
<feature type="non-terminal residue" evidence="5">
    <location>
        <position position="1"/>
    </location>
</feature>
<dbReference type="PANTHER" id="PTHR24291:SF175">
    <property type="entry name" value="CYTOCHROME P450"/>
    <property type="match status" value="1"/>
</dbReference>
<dbReference type="GO" id="GO:0004497">
    <property type="term" value="F:monooxygenase activity"/>
    <property type="evidence" value="ECO:0007669"/>
    <property type="project" value="InterPro"/>
</dbReference>
<feature type="binding site" description="axial binding residue" evidence="4">
    <location>
        <position position="131"/>
    </location>
    <ligand>
        <name>heme</name>
        <dbReference type="ChEBI" id="CHEBI:30413"/>
    </ligand>
    <ligandPart>
        <name>Fe</name>
        <dbReference type="ChEBI" id="CHEBI:18248"/>
    </ligandPart>
</feature>
<evidence type="ECO:0008006" key="7">
    <source>
        <dbReference type="Google" id="ProtNLM"/>
    </source>
</evidence>
<evidence type="ECO:0000313" key="5">
    <source>
        <dbReference type="EMBL" id="EDV18729.1"/>
    </source>
</evidence>
<keyword evidence="2 4" id="KW-0479">Metal-binding</keyword>
<evidence type="ECO:0000256" key="1">
    <source>
        <dbReference type="ARBA" id="ARBA00010617"/>
    </source>
</evidence>
<dbReference type="RefSeq" id="XP_002118785.1">
    <property type="nucleotide sequence ID" value="XM_002118749.1"/>
</dbReference>